<dbReference type="AlphaFoldDB" id="A0A5C6NRU4"/>
<feature type="compositionally biased region" description="Basic and acidic residues" evidence="1">
    <location>
        <begin position="1"/>
        <end position="21"/>
    </location>
</feature>
<dbReference type="Proteomes" id="UP000324091">
    <property type="component" value="Chromosome 18"/>
</dbReference>
<proteinExistence type="predicted"/>
<feature type="region of interest" description="Disordered" evidence="1">
    <location>
        <begin position="1"/>
        <end position="33"/>
    </location>
</feature>
<evidence type="ECO:0000313" key="2">
    <source>
        <dbReference type="EMBL" id="TWW69319.1"/>
    </source>
</evidence>
<organism evidence="2 3">
    <name type="scientific">Takifugu flavidus</name>
    <name type="common">sansaifugu</name>
    <dbReference type="NCBI Taxonomy" id="433684"/>
    <lineage>
        <taxon>Eukaryota</taxon>
        <taxon>Metazoa</taxon>
        <taxon>Chordata</taxon>
        <taxon>Craniata</taxon>
        <taxon>Vertebrata</taxon>
        <taxon>Euteleostomi</taxon>
        <taxon>Actinopterygii</taxon>
        <taxon>Neopterygii</taxon>
        <taxon>Teleostei</taxon>
        <taxon>Neoteleostei</taxon>
        <taxon>Acanthomorphata</taxon>
        <taxon>Eupercaria</taxon>
        <taxon>Tetraodontiformes</taxon>
        <taxon>Tetradontoidea</taxon>
        <taxon>Tetraodontidae</taxon>
        <taxon>Takifugu</taxon>
    </lineage>
</organism>
<dbReference type="EMBL" id="RHFK02000010">
    <property type="protein sequence ID" value="TWW69319.1"/>
    <property type="molecule type" value="Genomic_DNA"/>
</dbReference>
<reference evidence="2 3" key="1">
    <citation type="submission" date="2019-04" db="EMBL/GenBank/DDBJ databases">
        <title>Chromosome genome assembly for Takifugu flavidus.</title>
        <authorList>
            <person name="Xiao S."/>
        </authorList>
    </citation>
    <scope>NUCLEOTIDE SEQUENCE [LARGE SCALE GENOMIC DNA]</scope>
    <source>
        <strain evidence="2">HTHZ2018</strain>
        <tissue evidence="2">Muscle</tissue>
    </source>
</reference>
<sequence length="78" mass="9022">MHWEARRRQSLLDRRTARDKQQVATGGPASRGQHAWSRYDFRYEHASCRSMGGVGGQERPQICVIEMTLNAPHPELCW</sequence>
<comment type="caution">
    <text evidence="2">The sequence shown here is derived from an EMBL/GenBank/DDBJ whole genome shotgun (WGS) entry which is preliminary data.</text>
</comment>
<evidence type="ECO:0000313" key="3">
    <source>
        <dbReference type="Proteomes" id="UP000324091"/>
    </source>
</evidence>
<protein>
    <submittedName>
        <fullName evidence="2">Uncharacterized protein</fullName>
    </submittedName>
</protein>
<gene>
    <name evidence="2" type="ORF">D4764_18G0001250</name>
</gene>
<keyword evidence="3" id="KW-1185">Reference proteome</keyword>
<evidence type="ECO:0000256" key="1">
    <source>
        <dbReference type="SAM" id="MobiDB-lite"/>
    </source>
</evidence>
<accession>A0A5C6NRU4</accession>
<name>A0A5C6NRU4_9TELE</name>